<keyword evidence="8" id="KW-0694">RNA-binding</keyword>
<dbReference type="GO" id="GO:0003723">
    <property type="term" value="F:RNA binding"/>
    <property type="evidence" value="ECO:0007669"/>
    <property type="project" value="UniProtKB-KW"/>
</dbReference>
<dbReference type="GO" id="GO:0004519">
    <property type="term" value="F:endonuclease activity"/>
    <property type="evidence" value="ECO:0007669"/>
    <property type="project" value="UniProtKB-KW"/>
</dbReference>
<evidence type="ECO:0000256" key="9">
    <source>
        <dbReference type="ARBA" id="ARBA00022908"/>
    </source>
</evidence>
<evidence type="ECO:0000256" key="13">
    <source>
        <dbReference type="ARBA" id="ARBA00048173"/>
    </source>
</evidence>
<evidence type="ECO:0000256" key="15">
    <source>
        <dbReference type="SAM" id="MobiDB-lite"/>
    </source>
</evidence>
<dbReference type="EMBL" id="BDGU01000098">
    <property type="protein sequence ID" value="GAW02502.1"/>
    <property type="molecule type" value="Genomic_DNA"/>
</dbReference>
<comment type="catalytic activity">
    <reaction evidence="14">
        <text>DNA(n) + a 2'-deoxyribonucleoside 5'-triphosphate = DNA(n+1) + diphosphate</text>
        <dbReference type="Rhea" id="RHEA:22508"/>
        <dbReference type="Rhea" id="RHEA-COMP:17339"/>
        <dbReference type="Rhea" id="RHEA-COMP:17340"/>
        <dbReference type="ChEBI" id="CHEBI:33019"/>
        <dbReference type="ChEBI" id="CHEBI:61560"/>
        <dbReference type="ChEBI" id="CHEBI:173112"/>
        <dbReference type="EC" id="2.7.7.7"/>
    </reaction>
</comment>
<dbReference type="GO" id="GO:0003964">
    <property type="term" value="F:RNA-directed DNA polymerase activity"/>
    <property type="evidence" value="ECO:0007669"/>
    <property type="project" value="UniProtKB-KW"/>
</dbReference>
<evidence type="ECO:0000259" key="16">
    <source>
        <dbReference type="PROSITE" id="PS50994"/>
    </source>
</evidence>
<keyword evidence="12" id="KW-0233">DNA recombination</keyword>
<evidence type="ECO:0000313" key="18">
    <source>
        <dbReference type="Proteomes" id="UP000188533"/>
    </source>
</evidence>
<dbReference type="GO" id="GO:0032196">
    <property type="term" value="P:transposition"/>
    <property type="evidence" value="ECO:0007669"/>
    <property type="project" value="UniProtKB-KW"/>
</dbReference>
<evidence type="ECO:0000256" key="10">
    <source>
        <dbReference type="ARBA" id="ARBA00022918"/>
    </source>
</evidence>
<keyword evidence="7" id="KW-0460">Magnesium</keyword>
<comment type="catalytic activity">
    <reaction evidence="13">
        <text>DNA(n) + a 2'-deoxyribonucleoside 5'-triphosphate = DNA(n+1) + diphosphate</text>
        <dbReference type="Rhea" id="RHEA:22508"/>
        <dbReference type="Rhea" id="RHEA-COMP:17339"/>
        <dbReference type="Rhea" id="RHEA-COMP:17340"/>
        <dbReference type="ChEBI" id="CHEBI:33019"/>
        <dbReference type="ChEBI" id="CHEBI:61560"/>
        <dbReference type="ChEBI" id="CHEBI:173112"/>
        <dbReference type="EC" id="2.7.7.49"/>
    </reaction>
</comment>
<keyword evidence="18" id="KW-1185">Reference proteome</keyword>
<feature type="compositionally biased region" description="Acidic residues" evidence="15">
    <location>
        <begin position="345"/>
        <end position="355"/>
    </location>
</feature>
<evidence type="ECO:0000256" key="8">
    <source>
        <dbReference type="ARBA" id="ARBA00022884"/>
    </source>
</evidence>
<feature type="domain" description="Integrase catalytic" evidence="16">
    <location>
        <begin position="10"/>
        <end position="180"/>
    </location>
</feature>
<evidence type="ECO:0000256" key="4">
    <source>
        <dbReference type="ARBA" id="ARBA00022723"/>
    </source>
</evidence>
<dbReference type="GO" id="GO:0015074">
    <property type="term" value="P:DNA integration"/>
    <property type="evidence" value="ECO:0007669"/>
    <property type="project" value="UniProtKB-KW"/>
</dbReference>
<dbReference type="GO" id="GO:0046872">
    <property type="term" value="F:metal ion binding"/>
    <property type="evidence" value="ECO:0007669"/>
    <property type="project" value="UniProtKB-KW"/>
</dbReference>
<keyword evidence="5" id="KW-0255">Endonuclease</keyword>
<evidence type="ECO:0000256" key="7">
    <source>
        <dbReference type="ARBA" id="ARBA00022842"/>
    </source>
</evidence>
<reference evidence="17 18" key="1">
    <citation type="submission" date="2016-08" db="EMBL/GenBank/DDBJ databases">
        <authorList>
            <consortium name="Lentinula edodes genome sequencing consortium"/>
            <person name="Sakamoto Y."/>
            <person name="Nakade K."/>
            <person name="Sato S."/>
            <person name="Yoshida Y."/>
            <person name="Miyazaki K."/>
            <person name="Natsume S."/>
            <person name="Konno N."/>
        </authorList>
    </citation>
    <scope>NUCLEOTIDE SEQUENCE [LARGE SCALE GENOMIC DNA]</scope>
    <source>
        <strain evidence="17 18">NBRC 111202</strain>
    </source>
</reference>
<dbReference type="AlphaFoldDB" id="A0A1Q3E5G9"/>
<feature type="region of interest" description="Disordered" evidence="15">
    <location>
        <begin position="284"/>
        <end position="360"/>
    </location>
</feature>
<keyword evidence="11" id="KW-0239">DNA-directed DNA polymerase</keyword>
<dbReference type="GO" id="GO:0005634">
    <property type="term" value="C:nucleus"/>
    <property type="evidence" value="ECO:0007669"/>
    <property type="project" value="UniProtKB-ARBA"/>
</dbReference>
<dbReference type="STRING" id="5353.A0A1Q3E5G9"/>
<dbReference type="CDD" id="cd09272">
    <property type="entry name" value="RNase_HI_RT_Ty1"/>
    <property type="match status" value="1"/>
</dbReference>
<dbReference type="Gene3D" id="3.30.420.10">
    <property type="entry name" value="Ribonuclease H-like superfamily/Ribonuclease H"/>
    <property type="match status" value="1"/>
</dbReference>
<dbReference type="Pfam" id="PF25597">
    <property type="entry name" value="SH3_retrovirus"/>
    <property type="match status" value="1"/>
</dbReference>
<keyword evidence="4" id="KW-0479">Metal-binding</keyword>
<evidence type="ECO:0000256" key="2">
    <source>
        <dbReference type="ARBA" id="ARBA00022695"/>
    </source>
</evidence>
<keyword evidence="1" id="KW-0815">Transposition</keyword>
<dbReference type="InterPro" id="IPR036397">
    <property type="entry name" value="RNaseH_sf"/>
</dbReference>
<evidence type="ECO:0000256" key="6">
    <source>
        <dbReference type="ARBA" id="ARBA00022801"/>
    </source>
</evidence>
<evidence type="ECO:0000256" key="5">
    <source>
        <dbReference type="ARBA" id="ARBA00022759"/>
    </source>
</evidence>
<comment type="caution">
    <text evidence="17">The sequence shown here is derived from an EMBL/GenBank/DDBJ whole genome shotgun (WGS) entry which is preliminary data.</text>
</comment>
<dbReference type="Proteomes" id="UP000188533">
    <property type="component" value="Unassembled WGS sequence"/>
</dbReference>
<dbReference type="PANTHER" id="PTHR42648">
    <property type="entry name" value="TRANSPOSASE, PUTATIVE-RELATED"/>
    <property type="match status" value="1"/>
</dbReference>
<keyword evidence="6" id="KW-0378">Hydrolase</keyword>
<keyword evidence="9" id="KW-0229">DNA integration</keyword>
<proteinExistence type="predicted"/>
<evidence type="ECO:0000313" key="17">
    <source>
        <dbReference type="EMBL" id="GAW02502.1"/>
    </source>
</evidence>
<dbReference type="PROSITE" id="PS50994">
    <property type="entry name" value="INTEGRASE"/>
    <property type="match status" value="1"/>
</dbReference>
<accession>A0A1Q3E5G9</accession>
<protein>
    <submittedName>
        <fullName evidence="17">Retrovirus-related pol polyprotein</fullName>
    </submittedName>
</protein>
<evidence type="ECO:0000256" key="11">
    <source>
        <dbReference type="ARBA" id="ARBA00022932"/>
    </source>
</evidence>
<name>A0A1Q3E5G9_LENED</name>
<dbReference type="GO" id="GO:0016787">
    <property type="term" value="F:hydrolase activity"/>
    <property type="evidence" value="ECO:0007669"/>
    <property type="project" value="UniProtKB-KW"/>
</dbReference>
<evidence type="ECO:0000256" key="12">
    <source>
        <dbReference type="ARBA" id="ARBA00023172"/>
    </source>
</evidence>
<sequence>MKRHAFDAEVETETVVLRRTNVDLWGPARVRSVGGARYSMLFDDAASARQKSFFLENRLALTILEALKFYKLQAEAITGMRMVFLRTDNAPKFWSNIVQDWLKSVGITFIPGPPYSSSANGTVERGIGHKTSMVRVMMLDARLGAKWWAEAWQAADRTNNLLPSTRIPGKIPEVVFTGKKQDAGFLRVWGCVAYVHVPKEWSQDKVEPRGIKGRLIGYDMESHGTYRILIPETSGIIRSRDVHFEEGSGHRTLTAEGEYFIDGDSEDKNYDFLDIKATDSDAIKAVPDPDPANTENTNITPKVRRTRGPRKDYSPPTCRSARVAERETQDIPEVEKNPNLADLSDLTDLDEEDPDPTALTATPITSIAEPDNKFIPKLYEEAMDPIRKHLWMGPMEKEMMKWVSRGVVEPVVRQKEMKPIKNMWVYDLKEDSDGRLLERRARCVVKGMESIQMLLALTASLNLHLFAFDFTGAYLNAKPQGKNYLEIPKGFENYFSIDDMDTVLDMLYNIYGTMDGGNNWFWELDGTISIHQQLLIKELVEQQGMTGSRPKYTPLPPNLNLIDSQPLPIPPDDSHFMADKDYRHAVGTMGYIANGTRPDISFAVNFLMRFATDPRPIHWRLVQHCISYLDTTKERMIIYRRDATIKPEGYSDGSFADDPKTRKSTYGYVFTMAGGPVAWKSKPQNRVGTSTAEVEYVAMSESGKQAM</sequence>
<dbReference type="GO" id="GO:0006310">
    <property type="term" value="P:DNA recombination"/>
    <property type="evidence" value="ECO:0007669"/>
    <property type="project" value="UniProtKB-KW"/>
</dbReference>
<gene>
    <name evidence="17" type="ORF">LENED_004161</name>
</gene>
<dbReference type="SUPFAM" id="SSF53098">
    <property type="entry name" value="Ribonuclease H-like"/>
    <property type="match status" value="1"/>
</dbReference>
<dbReference type="InterPro" id="IPR012337">
    <property type="entry name" value="RNaseH-like_sf"/>
</dbReference>
<dbReference type="GO" id="GO:0003887">
    <property type="term" value="F:DNA-directed DNA polymerase activity"/>
    <property type="evidence" value="ECO:0007669"/>
    <property type="project" value="UniProtKB-KW"/>
</dbReference>
<evidence type="ECO:0000256" key="14">
    <source>
        <dbReference type="ARBA" id="ARBA00049244"/>
    </source>
</evidence>
<keyword evidence="11" id="KW-0808">Transferase</keyword>
<dbReference type="InterPro" id="IPR001584">
    <property type="entry name" value="Integrase_cat-core"/>
</dbReference>
<organism evidence="17 18">
    <name type="scientific">Lentinula edodes</name>
    <name type="common">Shiitake mushroom</name>
    <name type="synonym">Lentinus edodes</name>
    <dbReference type="NCBI Taxonomy" id="5353"/>
    <lineage>
        <taxon>Eukaryota</taxon>
        <taxon>Fungi</taxon>
        <taxon>Dikarya</taxon>
        <taxon>Basidiomycota</taxon>
        <taxon>Agaricomycotina</taxon>
        <taxon>Agaricomycetes</taxon>
        <taxon>Agaricomycetidae</taxon>
        <taxon>Agaricales</taxon>
        <taxon>Marasmiineae</taxon>
        <taxon>Omphalotaceae</taxon>
        <taxon>Lentinula</taxon>
    </lineage>
</organism>
<keyword evidence="10" id="KW-0695">RNA-directed DNA polymerase</keyword>
<reference evidence="17 18" key="2">
    <citation type="submission" date="2017-02" db="EMBL/GenBank/DDBJ databases">
        <title>A genome survey and senescence transcriptome analysis in Lentinula edodes.</title>
        <authorList>
            <person name="Sakamoto Y."/>
            <person name="Nakade K."/>
            <person name="Sato S."/>
            <person name="Yoshida Y."/>
            <person name="Miyazaki K."/>
            <person name="Natsume S."/>
            <person name="Konno N."/>
        </authorList>
    </citation>
    <scope>NUCLEOTIDE SEQUENCE [LARGE SCALE GENOMIC DNA]</scope>
    <source>
        <strain evidence="17 18">NBRC 111202</strain>
    </source>
</reference>
<dbReference type="InterPro" id="IPR057670">
    <property type="entry name" value="SH3_retrovirus"/>
</dbReference>
<evidence type="ECO:0000256" key="3">
    <source>
        <dbReference type="ARBA" id="ARBA00022722"/>
    </source>
</evidence>
<dbReference type="InterPro" id="IPR039537">
    <property type="entry name" value="Retrotran_Ty1/copia-like"/>
</dbReference>
<dbReference type="PANTHER" id="PTHR42648:SF11">
    <property type="entry name" value="TRANSPOSON TY4-P GAG-POL POLYPROTEIN"/>
    <property type="match status" value="1"/>
</dbReference>
<keyword evidence="3" id="KW-0540">Nuclease</keyword>
<evidence type="ECO:0000256" key="1">
    <source>
        <dbReference type="ARBA" id="ARBA00022578"/>
    </source>
</evidence>
<keyword evidence="2" id="KW-0548">Nucleotidyltransferase</keyword>
<feature type="compositionally biased region" description="Basic and acidic residues" evidence="15">
    <location>
        <begin position="322"/>
        <end position="336"/>
    </location>
</feature>